<proteinExistence type="predicted"/>
<evidence type="ECO:0000313" key="2">
    <source>
        <dbReference type="EMBL" id="KAJ8896081.1"/>
    </source>
</evidence>
<sequence length="448" mass="50833">MIVNHFLLASFKNLLSDPLLRITSQDPELIYRSPNIVEQRLISCLGLLVEKQQIPGSVADKVLEEYTEFCQIFSVTEVVKSFCHHNRRLDEFYIQTVLECGKSFPSLLKLFKHLLILTQNIKITNKREKEVALKMEKKDRKRQVEKDLNYVVSIGSLMPYCLVAEIMLTLEVLDVVGCELLKVWMGVMPSSSASLNLGVISINTMILNRLLPVVEPLLIPQQAGFRPGESCIGQLLNPTLFIEDGFEARKGTRAVFVDLSAAYDTVNHQLLVIKICNMTMDYSLSMFITTLLQNHRFFVDFQGQHSRWRLQKKGLGQGSVLSPILFNIYTIDQPIASNSRSFFYSVDLALPTQSTDFESVESTLINALEGLSRYYITNQLIPNSSKTQVCAFHLRNREVTCKLKLVLSGVELEHCDTTKYLGVTLDRSLTFKKHCMNSKLKVSTGTIF</sequence>
<name>A0ABQ9IHF1_9NEOP</name>
<dbReference type="Proteomes" id="UP001159363">
    <property type="component" value="Chromosome 1"/>
</dbReference>
<dbReference type="SUPFAM" id="SSF56672">
    <property type="entry name" value="DNA/RNA polymerases"/>
    <property type="match status" value="1"/>
</dbReference>
<dbReference type="PROSITE" id="PS50878">
    <property type="entry name" value="RT_POL"/>
    <property type="match status" value="1"/>
</dbReference>
<dbReference type="PANTHER" id="PTHR36688">
    <property type="entry name" value="ENDO/EXONUCLEASE/PHOSPHATASE DOMAIN-CONTAINING PROTEIN"/>
    <property type="match status" value="1"/>
</dbReference>
<dbReference type="InterPro" id="IPR052560">
    <property type="entry name" value="RdDP_mobile_element"/>
</dbReference>
<reference evidence="2 3" key="1">
    <citation type="submission" date="2023-02" db="EMBL/GenBank/DDBJ databases">
        <title>LHISI_Scaffold_Assembly.</title>
        <authorList>
            <person name="Stuart O.P."/>
            <person name="Cleave R."/>
            <person name="Magrath M.J.L."/>
            <person name="Mikheyev A.S."/>
        </authorList>
    </citation>
    <scope>NUCLEOTIDE SEQUENCE [LARGE SCALE GENOMIC DNA]</scope>
    <source>
        <strain evidence="2">Daus_M_001</strain>
        <tissue evidence="2">Leg muscle</tissue>
    </source>
</reference>
<dbReference type="CDD" id="cd01650">
    <property type="entry name" value="RT_nLTR_like"/>
    <property type="match status" value="1"/>
</dbReference>
<protein>
    <recommendedName>
        <fullName evidence="1">Reverse transcriptase domain-containing protein</fullName>
    </recommendedName>
</protein>
<accession>A0ABQ9IHF1</accession>
<feature type="domain" description="Reverse transcriptase" evidence="1">
    <location>
        <begin position="81"/>
        <end position="425"/>
    </location>
</feature>
<keyword evidence="3" id="KW-1185">Reference proteome</keyword>
<dbReference type="PANTHER" id="PTHR36688:SF1">
    <property type="entry name" value="ENDONUCLEASE_EXONUCLEASE_PHOSPHATASE DOMAIN-CONTAINING PROTEIN"/>
    <property type="match status" value="1"/>
</dbReference>
<organism evidence="2 3">
    <name type="scientific">Dryococelus australis</name>
    <dbReference type="NCBI Taxonomy" id="614101"/>
    <lineage>
        <taxon>Eukaryota</taxon>
        <taxon>Metazoa</taxon>
        <taxon>Ecdysozoa</taxon>
        <taxon>Arthropoda</taxon>
        <taxon>Hexapoda</taxon>
        <taxon>Insecta</taxon>
        <taxon>Pterygota</taxon>
        <taxon>Neoptera</taxon>
        <taxon>Polyneoptera</taxon>
        <taxon>Phasmatodea</taxon>
        <taxon>Verophasmatodea</taxon>
        <taxon>Anareolatae</taxon>
        <taxon>Phasmatidae</taxon>
        <taxon>Eurycanthinae</taxon>
        <taxon>Dryococelus</taxon>
    </lineage>
</organism>
<evidence type="ECO:0000313" key="3">
    <source>
        <dbReference type="Proteomes" id="UP001159363"/>
    </source>
</evidence>
<evidence type="ECO:0000259" key="1">
    <source>
        <dbReference type="PROSITE" id="PS50878"/>
    </source>
</evidence>
<dbReference type="InterPro" id="IPR000477">
    <property type="entry name" value="RT_dom"/>
</dbReference>
<dbReference type="EMBL" id="JARBHB010000001">
    <property type="protein sequence ID" value="KAJ8896081.1"/>
    <property type="molecule type" value="Genomic_DNA"/>
</dbReference>
<comment type="caution">
    <text evidence="2">The sequence shown here is derived from an EMBL/GenBank/DDBJ whole genome shotgun (WGS) entry which is preliminary data.</text>
</comment>
<gene>
    <name evidence="2" type="ORF">PR048_001423</name>
</gene>
<dbReference type="InterPro" id="IPR043502">
    <property type="entry name" value="DNA/RNA_pol_sf"/>
</dbReference>
<dbReference type="Pfam" id="PF00078">
    <property type="entry name" value="RVT_1"/>
    <property type="match status" value="1"/>
</dbReference>